<protein>
    <submittedName>
        <fullName evidence="1">Retrovirus-related Pol polyprotein from transposon TNT 1-94</fullName>
    </submittedName>
</protein>
<name>A0A392Q592_9FABA</name>
<dbReference type="Proteomes" id="UP000265520">
    <property type="component" value="Unassembled WGS sequence"/>
</dbReference>
<evidence type="ECO:0000313" key="1">
    <source>
        <dbReference type="EMBL" id="MCI18890.1"/>
    </source>
</evidence>
<comment type="caution">
    <text evidence="1">The sequence shown here is derived from an EMBL/GenBank/DDBJ whole genome shotgun (WGS) entry which is preliminary data.</text>
</comment>
<sequence length="75" mass="8611">MVTRGKTGNLKPRVFLAELEPKTVRSALNDPKWLQAMKAEYKALMDNHTWSLVPLPPHKKAIGSKWVFRVKENPD</sequence>
<proteinExistence type="predicted"/>
<dbReference type="EMBL" id="LXQA010112245">
    <property type="protein sequence ID" value="MCI18890.1"/>
    <property type="molecule type" value="Genomic_DNA"/>
</dbReference>
<reference evidence="1 2" key="1">
    <citation type="journal article" date="2018" name="Front. Plant Sci.">
        <title>Red Clover (Trifolium pratense) and Zigzag Clover (T. medium) - A Picture of Genomic Similarities and Differences.</title>
        <authorList>
            <person name="Dluhosova J."/>
            <person name="Istvanek J."/>
            <person name="Nedelnik J."/>
            <person name="Repkova J."/>
        </authorList>
    </citation>
    <scope>NUCLEOTIDE SEQUENCE [LARGE SCALE GENOMIC DNA]</scope>
    <source>
        <strain evidence="2">cv. 10/8</strain>
        <tissue evidence="1">Leaf</tissue>
    </source>
</reference>
<accession>A0A392Q592</accession>
<organism evidence="1 2">
    <name type="scientific">Trifolium medium</name>
    <dbReference type="NCBI Taxonomy" id="97028"/>
    <lineage>
        <taxon>Eukaryota</taxon>
        <taxon>Viridiplantae</taxon>
        <taxon>Streptophyta</taxon>
        <taxon>Embryophyta</taxon>
        <taxon>Tracheophyta</taxon>
        <taxon>Spermatophyta</taxon>
        <taxon>Magnoliopsida</taxon>
        <taxon>eudicotyledons</taxon>
        <taxon>Gunneridae</taxon>
        <taxon>Pentapetalae</taxon>
        <taxon>rosids</taxon>
        <taxon>fabids</taxon>
        <taxon>Fabales</taxon>
        <taxon>Fabaceae</taxon>
        <taxon>Papilionoideae</taxon>
        <taxon>50 kb inversion clade</taxon>
        <taxon>NPAAA clade</taxon>
        <taxon>Hologalegina</taxon>
        <taxon>IRL clade</taxon>
        <taxon>Trifolieae</taxon>
        <taxon>Trifolium</taxon>
    </lineage>
</organism>
<keyword evidence="2" id="KW-1185">Reference proteome</keyword>
<feature type="non-terminal residue" evidence="1">
    <location>
        <position position="75"/>
    </location>
</feature>
<dbReference type="AlphaFoldDB" id="A0A392Q592"/>
<evidence type="ECO:0000313" key="2">
    <source>
        <dbReference type="Proteomes" id="UP000265520"/>
    </source>
</evidence>